<dbReference type="AlphaFoldDB" id="A0A1I8BG27"/>
<evidence type="ECO:0000256" key="11">
    <source>
        <dbReference type="SAM" id="MobiDB-lite"/>
    </source>
</evidence>
<keyword evidence="4" id="KW-0863">Zinc-finger</keyword>
<feature type="region of interest" description="Disordered" evidence="11">
    <location>
        <begin position="944"/>
        <end position="966"/>
    </location>
</feature>
<feature type="domain" description="Viral late gene transcription factor 3 zinc ribbon" evidence="12">
    <location>
        <begin position="2"/>
        <end position="31"/>
    </location>
</feature>
<evidence type="ECO:0000256" key="7">
    <source>
        <dbReference type="ARBA" id="ARBA00023125"/>
    </source>
</evidence>
<evidence type="ECO:0000256" key="1">
    <source>
        <dbReference type="ARBA" id="ARBA00004604"/>
    </source>
</evidence>
<evidence type="ECO:0000256" key="6">
    <source>
        <dbReference type="ARBA" id="ARBA00023015"/>
    </source>
</evidence>
<feature type="compositionally biased region" description="Low complexity" evidence="11">
    <location>
        <begin position="948"/>
        <end position="966"/>
    </location>
</feature>
<keyword evidence="10" id="KW-0175">Coiled coil</keyword>
<evidence type="ECO:0000256" key="3">
    <source>
        <dbReference type="ARBA" id="ARBA00022723"/>
    </source>
</evidence>
<sequence length="966" mass="110683">MSDPSECTVCGSGPVVLDAGYYFCADCGAQQEGRETEQEFGAFGQQGRRINKPKKERDELQKRERVKKIREDPFITERALPGEDYPFWLDQIGTRLCTATKILAKCSFVLINEFNVPEKCLENSKFIFYSYLRRAGIAFCEEETTDDPDKSFCPLVRHRNIDVENKLRQNRTRATNLRKLLEKDRKNKKDAWMDLTSTDEALKKVLEEEEAEISATLEEVQFIERMKTSLSVDAVNMAAHIYLGVDLLLCILFLSVHLSGCKWILLSDIFRWYREGRFNISRSQLLALNFSTSWTGEDPHVKNIMSNLNADRRFHVRNKVTLPYLGVQPVSESLRVVSFLTQFINVPRSIQTMDFQKVLSRFVYNLNLPIAFLKHLITILSFLPPVNVDYGSERFSFVQPIDEGVPLPTEVKAVALILFALKLFFGLDDQREFNLKPKHQQLIEDEEINEELDYFNFGEWLTQLEMRTHCWQGTSPKIVMSNDFHCDQFERSGVQESSLIHLYRRPHLGMRIISWNRFNPFRGCVPNTVRIQSQPFVFENLFPTYLSPSPSKPLLSTNNTNLSMSKEALFTPLQYQSSKNSDIQNESSRVSGIDKNRKKIFFHKFYDSSLDLELPTTENSSPSTSVEPQEGNLILKMFPCANAYKRYPPGPHKNIAVVIPDLDDRGLKTEFHHRDIRINSLPIAPLLATKSMKSFAKLLRHLALSVSETDHLLFFVFQMIESMFFERANFNRIKNDLFQFGRCMFYSQQETLSSRFRYTISLDKELNNNDDIPSYKLSYKPQNVVIATPSEPAGPFTFEHLHQHRKVTISESEDTDDLESNRNINEIGDLLSSSSSSSDNDDEILDAVQVSPAVLQEAANLFLDAIVRIQEMMRQNTVRVHNHNFLQLPDLNQNSTIQTLYGRLSNLVYVLCVLADSIFNGPPANNDEFNALENSKTIIVGLSEDLEGPSPSISPSSSTSSAESEQ</sequence>
<dbReference type="Pfam" id="PF08792">
    <property type="entry name" value="A2L_zn_ribbon"/>
    <property type="match status" value="1"/>
</dbReference>
<keyword evidence="3" id="KW-0479">Metal-binding</keyword>
<dbReference type="GO" id="GO:0070860">
    <property type="term" value="C:RNA polymerase I core factor complex"/>
    <property type="evidence" value="ECO:0007669"/>
    <property type="project" value="InterPro"/>
</dbReference>
<evidence type="ECO:0000313" key="15">
    <source>
        <dbReference type="WBParaSite" id="MhA1_Contig2150.frz3.gene3"/>
    </source>
</evidence>
<evidence type="ECO:0000256" key="9">
    <source>
        <dbReference type="ARBA" id="ARBA00023242"/>
    </source>
</evidence>
<dbReference type="GO" id="GO:0042790">
    <property type="term" value="P:nucleolar large rRNA transcription by RNA polymerase I"/>
    <property type="evidence" value="ECO:0007669"/>
    <property type="project" value="TreeGrafter"/>
</dbReference>
<evidence type="ECO:0000259" key="12">
    <source>
        <dbReference type="Pfam" id="PF08792"/>
    </source>
</evidence>
<keyword evidence="6" id="KW-0805">Transcription regulation</keyword>
<comment type="similarity">
    <text evidence="2">Belongs to the RRN7/TAF1B family.</text>
</comment>
<dbReference type="GO" id="GO:0001164">
    <property type="term" value="F:RNA polymerase I core promoter sequence-specific DNA binding"/>
    <property type="evidence" value="ECO:0007669"/>
    <property type="project" value="InterPro"/>
</dbReference>
<dbReference type="WBParaSite" id="MhA1_Contig2150.frz3.gene3">
    <property type="protein sequence ID" value="MhA1_Contig2150.frz3.gene3"/>
    <property type="gene ID" value="MhA1_Contig2150.frz3.gene3"/>
</dbReference>
<dbReference type="PANTHER" id="PTHR31576">
    <property type="entry name" value="TATA BOX-BINDING PROTEIN-ASSOCIATED FACTOR RNA POLYMERASE I SUBUNIT B"/>
    <property type="match status" value="1"/>
</dbReference>
<dbReference type="GO" id="GO:0005668">
    <property type="term" value="C:RNA polymerase transcription factor SL1 complex"/>
    <property type="evidence" value="ECO:0007669"/>
    <property type="project" value="TreeGrafter"/>
</dbReference>
<protein>
    <submittedName>
        <fullName evidence="15">A2L_zn_ribbon domain-containing protein</fullName>
    </submittedName>
</protein>
<keyword evidence="5" id="KW-0862">Zinc</keyword>
<keyword evidence="8" id="KW-0804">Transcription</keyword>
<evidence type="ECO:0000259" key="13">
    <source>
        <dbReference type="Pfam" id="PF20645"/>
    </source>
</evidence>
<name>A0A1I8BG27_MELHA</name>
<proteinExistence type="inferred from homology"/>
<dbReference type="InterPro" id="IPR014900">
    <property type="entry name" value="VLTF-3_Zn_ribbon"/>
</dbReference>
<dbReference type="PANTHER" id="PTHR31576:SF2">
    <property type="entry name" value="TATA BOX-BINDING PROTEIN-ASSOCIATED FACTOR RNA POLYMERASE I SUBUNIT B"/>
    <property type="match status" value="1"/>
</dbReference>
<keyword evidence="14" id="KW-1185">Reference proteome</keyword>
<organism evidence="14 15">
    <name type="scientific">Meloidogyne hapla</name>
    <name type="common">Root-knot nematode worm</name>
    <dbReference type="NCBI Taxonomy" id="6305"/>
    <lineage>
        <taxon>Eukaryota</taxon>
        <taxon>Metazoa</taxon>
        <taxon>Ecdysozoa</taxon>
        <taxon>Nematoda</taxon>
        <taxon>Chromadorea</taxon>
        <taxon>Rhabditida</taxon>
        <taxon>Tylenchina</taxon>
        <taxon>Tylenchomorpha</taxon>
        <taxon>Tylenchoidea</taxon>
        <taxon>Meloidogynidae</taxon>
        <taxon>Meloidogyninae</taxon>
        <taxon>Meloidogyne</taxon>
    </lineage>
</organism>
<feature type="domain" description="Rrn7/TAF1B C-terminal cyclin" evidence="13">
    <location>
        <begin position="338"/>
        <end position="466"/>
    </location>
</feature>
<dbReference type="GO" id="GO:0008270">
    <property type="term" value="F:zinc ion binding"/>
    <property type="evidence" value="ECO:0007669"/>
    <property type="project" value="UniProtKB-KW"/>
</dbReference>
<evidence type="ECO:0000256" key="10">
    <source>
        <dbReference type="SAM" id="Coils"/>
    </source>
</evidence>
<comment type="subcellular location">
    <subcellularLocation>
        <location evidence="1">Nucleus</location>
        <location evidence="1">Nucleolus</location>
    </subcellularLocation>
</comment>
<dbReference type="InterPro" id="IPR033599">
    <property type="entry name" value="TAF1B/Rrn7"/>
</dbReference>
<evidence type="ECO:0000256" key="2">
    <source>
        <dbReference type="ARBA" id="ARBA00006899"/>
    </source>
</evidence>
<dbReference type="InterPro" id="IPR048538">
    <property type="entry name" value="Rrn7_cyclin_C"/>
</dbReference>
<keyword evidence="9" id="KW-0539">Nucleus</keyword>
<accession>A0A1I8BG27</accession>
<evidence type="ECO:0000256" key="4">
    <source>
        <dbReference type="ARBA" id="ARBA00022771"/>
    </source>
</evidence>
<feature type="coiled-coil region" evidence="10">
    <location>
        <begin position="199"/>
        <end position="226"/>
    </location>
</feature>
<dbReference type="Proteomes" id="UP000095281">
    <property type="component" value="Unplaced"/>
</dbReference>
<evidence type="ECO:0000313" key="14">
    <source>
        <dbReference type="Proteomes" id="UP000095281"/>
    </source>
</evidence>
<reference evidence="15" key="1">
    <citation type="submission" date="2016-11" db="UniProtKB">
        <authorList>
            <consortium name="WormBaseParasite"/>
        </authorList>
    </citation>
    <scope>IDENTIFICATION</scope>
</reference>
<dbReference type="Pfam" id="PF20645">
    <property type="entry name" value="Rrn7_cyclin_C"/>
    <property type="match status" value="1"/>
</dbReference>
<evidence type="ECO:0000256" key="8">
    <source>
        <dbReference type="ARBA" id="ARBA00023163"/>
    </source>
</evidence>
<keyword evidence="7" id="KW-0238">DNA-binding</keyword>
<evidence type="ECO:0000256" key="5">
    <source>
        <dbReference type="ARBA" id="ARBA00022833"/>
    </source>
</evidence>